<protein>
    <recommendedName>
        <fullName evidence="2">SnoaL-like domain-containing protein</fullName>
    </recommendedName>
</protein>
<feature type="chain" id="PRO_5010167459" description="SnoaL-like domain-containing protein" evidence="1">
    <location>
        <begin position="24"/>
        <end position="164"/>
    </location>
</feature>
<reference evidence="3 4" key="1">
    <citation type="submission" date="2016-09" db="EMBL/GenBank/DDBJ databases">
        <title>Metabolic pathway, cell adaptation mechanisms and a novel monoxygenase revealed through proteogenomic-transcription analysis of a Sphingomonas haloaromaticamans strain degrading the fungicide ortho-phenylphenol.</title>
        <authorList>
            <person name="Perruchon C."/>
            <person name="Papadopoulou E.S."/>
            <person name="Rousidou C."/>
            <person name="Vasileiadis S."/>
            <person name="Tanou G."/>
            <person name="Amoutzias G."/>
            <person name="Molassiotis A."/>
            <person name="Karpouzas D.G."/>
        </authorList>
    </citation>
    <scope>NUCLEOTIDE SEQUENCE [LARGE SCALE GENOMIC DNA]</scope>
    <source>
        <strain evidence="3 4">P3</strain>
    </source>
</reference>
<proteinExistence type="predicted"/>
<gene>
    <name evidence="3" type="ORF">BHE75_00805</name>
</gene>
<dbReference type="AlphaFoldDB" id="A0A1S1HB11"/>
<dbReference type="OrthoDB" id="6196903at2"/>
<keyword evidence="1" id="KW-0732">Signal</keyword>
<evidence type="ECO:0000313" key="3">
    <source>
        <dbReference type="EMBL" id="OHT18826.1"/>
    </source>
</evidence>
<dbReference type="SUPFAM" id="SSF54427">
    <property type="entry name" value="NTF2-like"/>
    <property type="match status" value="1"/>
</dbReference>
<dbReference type="InterPro" id="IPR037401">
    <property type="entry name" value="SnoaL-like"/>
</dbReference>
<comment type="caution">
    <text evidence="3">The sequence shown here is derived from an EMBL/GenBank/DDBJ whole genome shotgun (WGS) entry which is preliminary data.</text>
</comment>
<name>A0A1S1HB11_9SPHN</name>
<evidence type="ECO:0000256" key="1">
    <source>
        <dbReference type="SAM" id="SignalP"/>
    </source>
</evidence>
<dbReference type="Gene3D" id="3.10.450.50">
    <property type="match status" value="1"/>
</dbReference>
<dbReference type="Proteomes" id="UP000179467">
    <property type="component" value="Unassembled WGS sequence"/>
</dbReference>
<dbReference type="EMBL" id="MIPT01000001">
    <property type="protein sequence ID" value="OHT18826.1"/>
    <property type="molecule type" value="Genomic_DNA"/>
</dbReference>
<dbReference type="RefSeq" id="WP_070935470.1">
    <property type="nucleotide sequence ID" value="NZ_MIPT01000001.1"/>
</dbReference>
<accession>A0A1S1HB11</accession>
<evidence type="ECO:0000313" key="4">
    <source>
        <dbReference type="Proteomes" id="UP000179467"/>
    </source>
</evidence>
<feature type="signal peptide" evidence="1">
    <location>
        <begin position="1"/>
        <end position="23"/>
    </location>
</feature>
<keyword evidence="4" id="KW-1185">Reference proteome</keyword>
<feature type="domain" description="SnoaL-like" evidence="2">
    <location>
        <begin position="46"/>
        <end position="161"/>
    </location>
</feature>
<organism evidence="3 4">
    <name type="scientific">Edaphosphingomonas haloaromaticamans</name>
    <dbReference type="NCBI Taxonomy" id="653954"/>
    <lineage>
        <taxon>Bacteria</taxon>
        <taxon>Pseudomonadati</taxon>
        <taxon>Pseudomonadota</taxon>
        <taxon>Alphaproteobacteria</taxon>
        <taxon>Sphingomonadales</taxon>
        <taxon>Rhizorhabdaceae</taxon>
        <taxon>Edaphosphingomonas</taxon>
    </lineage>
</organism>
<evidence type="ECO:0000259" key="2">
    <source>
        <dbReference type="Pfam" id="PF13474"/>
    </source>
</evidence>
<dbReference type="Pfam" id="PF13474">
    <property type="entry name" value="SnoaL_3"/>
    <property type="match status" value="1"/>
</dbReference>
<dbReference type="InterPro" id="IPR032710">
    <property type="entry name" value="NTF2-like_dom_sf"/>
</dbReference>
<sequence>MNHNFRKLGLCIAALLAAAPAFAHDQTPAAAPRAVIAEPAARDAGEVVTAFHAALARGDQTAAASLLADDALIYESGGVERTKAEYASHHLPADAAFAKGTKRSVTRTTGNATGVVAWIASESTVTGTYKKRAINSRSTETMILRRENGVWRIAHIHWSSANAK</sequence>